<evidence type="ECO:0000313" key="2">
    <source>
        <dbReference type="Proteomes" id="UP000253941"/>
    </source>
</evidence>
<name>A0A369TER1_9PROT</name>
<sequence length="94" mass="10532">MAIDKNAALARLEVIVNTLATRHVADGFKFDHQLAEQALDYLRGQARGEPHTDEKFEPFLEFMRRYNQSLDYVIEGDVSNMFTGLAAASVTGRA</sequence>
<evidence type="ECO:0000313" key="1">
    <source>
        <dbReference type="EMBL" id="RDD62617.1"/>
    </source>
</evidence>
<gene>
    <name evidence="1" type="ORF">DRB17_05500</name>
</gene>
<protein>
    <submittedName>
        <fullName evidence="1">Uncharacterized protein</fullName>
    </submittedName>
</protein>
<reference evidence="1 2" key="1">
    <citation type="submission" date="2018-07" db="EMBL/GenBank/DDBJ databases">
        <title>Venubactetium sediminum gen. nov., sp. nov., isolated from a marine solar saltern.</title>
        <authorList>
            <person name="Wang S."/>
        </authorList>
    </citation>
    <scope>NUCLEOTIDE SEQUENCE [LARGE SCALE GENOMIC DNA]</scope>
    <source>
        <strain evidence="1 2">WD2A32</strain>
    </source>
</reference>
<keyword evidence="2" id="KW-1185">Reference proteome</keyword>
<organism evidence="1 2">
    <name type="scientific">Ferruginivarius sediminum</name>
    <dbReference type="NCBI Taxonomy" id="2661937"/>
    <lineage>
        <taxon>Bacteria</taxon>
        <taxon>Pseudomonadati</taxon>
        <taxon>Pseudomonadota</taxon>
        <taxon>Alphaproteobacteria</taxon>
        <taxon>Rhodospirillales</taxon>
        <taxon>Rhodospirillaceae</taxon>
        <taxon>Ferruginivarius</taxon>
    </lineage>
</organism>
<comment type="caution">
    <text evidence="1">The sequence shown here is derived from an EMBL/GenBank/DDBJ whole genome shotgun (WGS) entry which is preliminary data.</text>
</comment>
<accession>A0A369TER1</accession>
<proteinExistence type="predicted"/>
<dbReference type="AlphaFoldDB" id="A0A369TER1"/>
<dbReference type="Proteomes" id="UP000253941">
    <property type="component" value="Unassembled WGS sequence"/>
</dbReference>
<dbReference type="EMBL" id="QPMH01000004">
    <property type="protein sequence ID" value="RDD62617.1"/>
    <property type="molecule type" value="Genomic_DNA"/>
</dbReference>
<dbReference type="RefSeq" id="WP_114581192.1">
    <property type="nucleotide sequence ID" value="NZ_QPMH01000004.1"/>
</dbReference>